<gene>
    <name evidence="9" type="ORF">FLL45_12505</name>
</gene>
<keyword evidence="4 7" id="KW-0812">Transmembrane</keyword>
<dbReference type="AlphaFoldDB" id="A0A545T8Y2"/>
<evidence type="ECO:0000256" key="2">
    <source>
        <dbReference type="ARBA" id="ARBA00010157"/>
    </source>
</evidence>
<dbReference type="PANTHER" id="PTHR33406">
    <property type="entry name" value="MEMBRANE PROTEIN MJ1562-RELATED"/>
    <property type="match status" value="1"/>
</dbReference>
<evidence type="ECO:0000256" key="1">
    <source>
        <dbReference type="ARBA" id="ARBA00004651"/>
    </source>
</evidence>
<sequence length="773" mass="85892">MERYLYPFYSKVLASPIKTIIIALVFLIALFTGLPNLSISNDFRVYLSKDNPQLQAFEQFERDYVKSDSATFVVTAKEGDVFTRAGLTLIEELTEASQQVAYAYRISSLTNYVYSTSSNDEIESRYLVEQASSLSDQQIAAVREIAFAEKRLIKNFMTADGKLALVFIILNLPKDEADPSLKVTEQMETIRDKFRKRYPQFQIDNGGSTALNATLARAVASDLTTLVPLSYIIVFTGLFLFLRSMVGTIAIFILITSCLLATFGFFGWVAPLLTPIAGFAPSVLLSIMVADSVHILVTYYHQLHDNKDQKTAMLESLKINFMPVFITSITTIIGFLSLNFSTSPPYRDLGNMVAFGVFIALLFSVTLLPALMMVLPVGKAADKPHRHFMSDFAEVIIRYKKRFLIVMSLLTIGLVYFIPNNKLSDNWSTYFDDSFEIMQLVKRIDGYLSGINVLEYSFQSNTERGIFDPKFMQQLEAFEAWFETQNKVVKVTSITHLMKDLNQLMHNDNSDFHQVPESAELAAQYLLFYEFGLPAGVDLTNQITMDKSATRFSVSISEAGSDELLALDAKAQQWLQENAPAIKLSPATGLGVVFAHIAQRNIVSLLQGTLLALVGISLILIVVLKSVKFGMISLVPNLIPAAMAYGLWGMTFGYVDIALSIVACSTLGIVVDDTVHFLHKYILARRAGNSAEDALRSAFKRVGIALLTTTTALAGGFLILAISHMNSSATIGILMAVTLIFALVVDFLLLPPLLLYFDKGKLKRYSLFNSLVR</sequence>
<reference evidence="9 10" key="1">
    <citation type="submission" date="2019-06" db="EMBL/GenBank/DDBJ databases">
        <title>Draft genome of Aliikangiella marina GYP-15.</title>
        <authorList>
            <person name="Wang G."/>
        </authorList>
    </citation>
    <scope>NUCLEOTIDE SEQUENCE [LARGE SCALE GENOMIC DNA]</scope>
    <source>
        <strain evidence="9 10">GYP-15</strain>
    </source>
</reference>
<evidence type="ECO:0000256" key="4">
    <source>
        <dbReference type="ARBA" id="ARBA00022692"/>
    </source>
</evidence>
<feature type="domain" description="SSD" evidence="8">
    <location>
        <begin position="249"/>
        <end position="374"/>
    </location>
</feature>
<dbReference type="Gene3D" id="1.20.1640.10">
    <property type="entry name" value="Multidrug efflux transporter AcrB transmembrane domain"/>
    <property type="match status" value="2"/>
</dbReference>
<organism evidence="9 10">
    <name type="scientific">Aliikangiella marina</name>
    <dbReference type="NCBI Taxonomy" id="1712262"/>
    <lineage>
        <taxon>Bacteria</taxon>
        <taxon>Pseudomonadati</taxon>
        <taxon>Pseudomonadota</taxon>
        <taxon>Gammaproteobacteria</taxon>
        <taxon>Oceanospirillales</taxon>
        <taxon>Pleioneaceae</taxon>
        <taxon>Aliikangiella</taxon>
    </lineage>
</organism>
<accession>A0A545T8Y2</accession>
<feature type="transmembrane region" description="Helical" evidence="7">
    <location>
        <begin position="249"/>
        <end position="270"/>
    </location>
</feature>
<dbReference type="InterPro" id="IPR050545">
    <property type="entry name" value="Mycobact_MmpL"/>
</dbReference>
<feature type="transmembrane region" description="Helical" evidence="7">
    <location>
        <begin position="276"/>
        <end position="300"/>
    </location>
</feature>
<dbReference type="EMBL" id="VIKR01000003">
    <property type="protein sequence ID" value="TQV73687.1"/>
    <property type="molecule type" value="Genomic_DNA"/>
</dbReference>
<feature type="transmembrane region" description="Helical" evidence="7">
    <location>
        <begin position="704"/>
        <end position="725"/>
    </location>
</feature>
<feature type="transmembrane region" description="Helical" evidence="7">
    <location>
        <begin position="399"/>
        <end position="418"/>
    </location>
</feature>
<feature type="transmembrane region" description="Helical" evidence="7">
    <location>
        <begin position="223"/>
        <end position="242"/>
    </location>
</feature>
<keyword evidence="10" id="KW-1185">Reference proteome</keyword>
<feature type="transmembrane region" description="Helical" evidence="7">
    <location>
        <begin position="605"/>
        <end position="624"/>
    </location>
</feature>
<feature type="transmembrane region" description="Helical" evidence="7">
    <location>
        <begin position="20"/>
        <end position="39"/>
    </location>
</feature>
<dbReference type="SUPFAM" id="SSF82866">
    <property type="entry name" value="Multidrug efflux transporter AcrB transmembrane domain"/>
    <property type="match status" value="2"/>
</dbReference>
<keyword evidence="3" id="KW-1003">Cell membrane</keyword>
<feature type="domain" description="SSD" evidence="8">
    <location>
        <begin position="630"/>
        <end position="756"/>
    </location>
</feature>
<dbReference type="PANTHER" id="PTHR33406:SF6">
    <property type="entry name" value="MEMBRANE PROTEIN YDGH-RELATED"/>
    <property type="match status" value="1"/>
</dbReference>
<evidence type="ECO:0000256" key="3">
    <source>
        <dbReference type="ARBA" id="ARBA00022475"/>
    </source>
</evidence>
<comment type="similarity">
    <text evidence="2">Belongs to the resistance-nodulation-cell division (RND) (TC 2.A.6) family. MmpL subfamily.</text>
</comment>
<feature type="transmembrane region" description="Helical" evidence="7">
    <location>
        <begin position="352"/>
        <end position="378"/>
    </location>
</feature>
<dbReference type="InterPro" id="IPR000731">
    <property type="entry name" value="SSD"/>
</dbReference>
<dbReference type="Proteomes" id="UP000317839">
    <property type="component" value="Unassembled WGS sequence"/>
</dbReference>
<evidence type="ECO:0000259" key="8">
    <source>
        <dbReference type="PROSITE" id="PS50156"/>
    </source>
</evidence>
<dbReference type="PROSITE" id="PS50156">
    <property type="entry name" value="SSD"/>
    <property type="match status" value="2"/>
</dbReference>
<protein>
    <submittedName>
        <fullName evidence="9">MMPL family transporter</fullName>
    </submittedName>
</protein>
<dbReference type="Pfam" id="PF03176">
    <property type="entry name" value="MMPL"/>
    <property type="match status" value="2"/>
</dbReference>
<name>A0A545T8Y2_9GAMM</name>
<feature type="transmembrane region" description="Helical" evidence="7">
    <location>
        <begin position="731"/>
        <end position="757"/>
    </location>
</feature>
<comment type="caution">
    <text evidence="9">The sequence shown here is derived from an EMBL/GenBank/DDBJ whole genome shotgun (WGS) entry which is preliminary data.</text>
</comment>
<dbReference type="InterPro" id="IPR004869">
    <property type="entry name" value="MMPL_dom"/>
</dbReference>
<feature type="transmembrane region" description="Helical" evidence="7">
    <location>
        <begin position="321"/>
        <end position="340"/>
    </location>
</feature>
<evidence type="ECO:0000313" key="9">
    <source>
        <dbReference type="EMBL" id="TQV73687.1"/>
    </source>
</evidence>
<dbReference type="GO" id="GO:0005886">
    <property type="term" value="C:plasma membrane"/>
    <property type="evidence" value="ECO:0007669"/>
    <property type="project" value="UniProtKB-SubCell"/>
</dbReference>
<feature type="transmembrane region" description="Helical" evidence="7">
    <location>
        <begin position="631"/>
        <end position="651"/>
    </location>
</feature>
<evidence type="ECO:0000256" key="6">
    <source>
        <dbReference type="ARBA" id="ARBA00023136"/>
    </source>
</evidence>
<evidence type="ECO:0000256" key="5">
    <source>
        <dbReference type="ARBA" id="ARBA00022989"/>
    </source>
</evidence>
<dbReference type="OrthoDB" id="9803781at2"/>
<proteinExistence type="inferred from homology"/>
<evidence type="ECO:0000313" key="10">
    <source>
        <dbReference type="Proteomes" id="UP000317839"/>
    </source>
</evidence>
<keyword evidence="5 7" id="KW-1133">Transmembrane helix</keyword>
<dbReference type="RefSeq" id="WP_142942395.1">
    <property type="nucleotide sequence ID" value="NZ_VIKR01000003.1"/>
</dbReference>
<evidence type="ECO:0000256" key="7">
    <source>
        <dbReference type="SAM" id="Phobius"/>
    </source>
</evidence>
<feature type="transmembrane region" description="Helical" evidence="7">
    <location>
        <begin position="657"/>
        <end position="683"/>
    </location>
</feature>
<keyword evidence="6 7" id="KW-0472">Membrane</keyword>
<comment type="subcellular location">
    <subcellularLocation>
        <location evidence="1">Cell membrane</location>
        <topology evidence="1">Multi-pass membrane protein</topology>
    </subcellularLocation>
</comment>